<dbReference type="Pfam" id="PF00296">
    <property type="entry name" value="Bac_luciferase"/>
    <property type="match status" value="1"/>
</dbReference>
<dbReference type="InterPro" id="IPR019952">
    <property type="entry name" value="F420_OxRdatse_Rv1855c_pred"/>
</dbReference>
<dbReference type="PANTHER" id="PTHR42847:SF8">
    <property type="entry name" value="CONSERVED PROTEIN"/>
    <property type="match status" value="1"/>
</dbReference>
<evidence type="ECO:0000256" key="1">
    <source>
        <dbReference type="ARBA" id="ARBA00022630"/>
    </source>
</evidence>
<dbReference type="GO" id="GO:0046306">
    <property type="term" value="P:alkanesulfonate catabolic process"/>
    <property type="evidence" value="ECO:0007669"/>
    <property type="project" value="TreeGrafter"/>
</dbReference>
<dbReference type="Gene3D" id="3.20.20.30">
    <property type="entry name" value="Luciferase-like domain"/>
    <property type="match status" value="1"/>
</dbReference>
<name>A0A4P6K5W3_KTERU</name>
<keyword evidence="4" id="KW-0503">Monooxygenase</keyword>
<evidence type="ECO:0000256" key="4">
    <source>
        <dbReference type="ARBA" id="ARBA00023033"/>
    </source>
</evidence>
<dbReference type="PANTHER" id="PTHR42847">
    <property type="entry name" value="ALKANESULFONATE MONOOXYGENASE"/>
    <property type="match status" value="1"/>
</dbReference>
<reference evidence="6 7" key="1">
    <citation type="submission" date="2019-01" db="EMBL/GenBank/DDBJ databases">
        <title>Ktedonosporobacter rubrisoli SCAWS-G2.</title>
        <authorList>
            <person name="Huang Y."/>
            <person name="Yan B."/>
        </authorList>
    </citation>
    <scope>NUCLEOTIDE SEQUENCE [LARGE SCALE GENOMIC DNA]</scope>
    <source>
        <strain evidence="6 7">SCAWS-G2</strain>
    </source>
</reference>
<dbReference type="AlphaFoldDB" id="A0A4P6K5W3"/>
<dbReference type="InterPro" id="IPR036661">
    <property type="entry name" value="Luciferase-like_sf"/>
</dbReference>
<protein>
    <submittedName>
        <fullName evidence="6">LLM class F420-dependent oxidoreductase</fullName>
    </submittedName>
</protein>
<dbReference type="InterPro" id="IPR011251">
    <property type="entry name" value="Luciferase-like_dom"/>
</dbReference>
<accession>A0A4P6K5W3</accession>
<dbReference type="InterPro" id="IPR050172">
    <property type="entry name" value="SsuD_RutA_monooxygenase"/>
</dbReference>
<gene>
    <name evidence="6" type="ORF">EPA93_08015</name>
</gene>
<evidence type="ECO:0000313" key="6">
    <source>
        <dbReference type="EMBL" id="QBD83402.1"/>
    </source>
</evidence>
<proteinExistence type="predicted"/>
<keyword evidence="2" id="KW-0288">FMN</keyword>
<keyword evidence="1" id="KW-0285">Flavoprotein</keyword>
<dbReference type="EMBL" id="CP035758">
    <property type="protein sequence ID" value="QBD83402.1"/>
    <property type="molecule type" value="Genomic_DNA"/>
</dbReference>
<keyword evidence="7" id="KW-1185">Reference proteome</keyword>
<dbReference type="OrthoDB" id="143323at2"/>
<dbReference type="KEGG" id="kbs:EPA93_08015"/>
<evidence type="ECO:0000256" key="3">
    <source>
        <dbReference type="ARBA" id="ARBA00023002"/>
    </source>
</evidence>
<evidence type="ECO:0000313" key="7">
    <source>
        <dbReference type="Proteomes" id="UP000290365"/>
    </source>
</evidence>
<dbReference type="SUPFAM" id="SSF51679">
    <property type="entry name" value="Bacterial luciferase-like"/>
    <property type="match status" value="1"/>
</dbReference>
<evidence type="ECO:0000256" key="2">
    <source>
        <dbReference type="ARBA" id="ARBA00022643"/>
    </source>
</evidence>
<keyword evidence="3" id="KW-0560">Oxidoreductase</keyword>
<sequence>MDQTTSNDPVQMYETMTAIAQTADEYGYESVWLFDHFHPSPILPQDIIFEAWTATAALARDTKRVRIGQLVTCNNYRNPALLAKMASTVDVLSHGRLNFGIGCGWREDEYRAYGYEYSDAPTRLRQLREAIQVILAMWTQDEAQFEGNYYQVRGAINHPKGVQKPHIPLLVAGDGEKVTLKLVARYANACSFGGDFATIAHKLAVLKKHCEAVGRDYQSIHRTVSTICAIGSTEEQAMAKVPELWQARMRSGDARGLVGTLDTIRELIAAYEAAGVQELQLTFMKEDGLTDIQRFAKAFIG</sequence>
<dbReference type="NCBIfam" id="TIGR03560">
    <property type="entry name" value="F420_Rv1855c"/>
    <property type="match status" value="1"/>
</dbReference>
<dbReference type="Proteomes" id="UP000290365">
    <property type="component" value="Chromosome"/>
</dbReference>
<evidence type="ECO:0000259" key="5">
    <source>
        <dbReference type="Pfam" id="PF00296"/>
    </source>
</evidence>
<organism evidence="6 7">
    <name type="scientific">Ktedonosporobacter rubrisoli</name>
    <dbReference type="NCBI Taxonomy" id="2509675"/>
    <lineage>
        <taxon>Bacteria</taxon>
        <taxon>Bacillati</taxon>
        <taxon>Chloroflexota</taxon>
        <taxon>Ktedonobacteria</taxon>
        <taxon>Ktedonobacterales</taxon>
        <taxon>Ktedonosporobacteraceae</taxon>
        <taxon>Ktedonosporobacter</taxon>
    </lineage>
</organism>
<dbReference type="GO" id="GO:0008726">
    <property type="term" value="F:alkanesulfonate monooxygenase activity"/>
    <property type="evidence" value="ECO:0007669"/>
    <property type="project" value="TreeGrafter"/>
</dbReference>
<feature type="domain" description="Luciferase-like" evidence="5">
    <location>
        <begin position="11"/>
        <end position="272"/>
    </location>
</feature>